<dbReference type="OrthoDB" id="26491at2759"/>
<dbReference type="InterPro" id="IPR036279">
    <property type="entry name" value="5-3_exonuclease_C_sf"/>
</dbReference>
<comment type="caution">
    <text evidence="13">The sequence shown here is derived from an EMBL/GenBank/DDBJ whole genome shotgun (WGS) entry which is preliminary data.</text>
</comment>
<dbReference type="SMART" id="SM00279">
    <property type="entry name" value="HhH2"/>
    <property type="match status" value="1"/>
</dbReference>
<dbReference type="Pfam" id="PF00752">
    <property type="entry name" value="XPG_N"/>
    <property type="match status" value="1"/>
</dbReference>
<feature type="domain" description="XPG-I" evidence="11">
    <location>
        <begin position="138"/>
        <end position="208"/>
    </location>
</feature>
<evidence type="ECO:0000259" key="11">
    <source>
        <dbReference type="SMART" id="SM00484"/>
    </source>
</evidence>
<evidence type="ECO:0000313" key="14">
    <source>
        <dbReference type="Proteomes" id="UP000307173"/>
    </source>
</evidence>
<dbReference type="GO" id="GO:0017108">
    <property type="term" value="F:5'-flap endonuclease activity"/>
    <property type="evidence" value="ECO:0007669"/>
    <property type="project" value="TreeGrafter"/>
</dbReference>
<keyword evidence="8" id="KW-0234">DNA repair</keyword>
<keyword evidence="14" id="KW-1185">Reference proteome</keyword>
<protein>
    <submittedName>
        <fullName evidence="13">Uncharacterized protein</fullName>
    </submittedName>
</protein>
<dbReference type="FunFam" id="1.10.150.20:FF:000011">
    <property type="entry name" value="exonuclease 1"/>
    <property type="match status" value="1"/>
</dbReference>
<dbReference type="Proteomes" id="UP000307173">
    <property type="component" value="Unassembled WGS sequence"/>
</dbReference>
<name>A0A4T0X3I2_9ASCO</name>
<evidence type="ECO:0000256" key="7">
    <source>
        <dbReference type="ARBA" id="ARBA00022842"/>
    </source>
</evidence>
<organism evidence="13 14">
    <name type="scientific">Pichia inconspicua</name>
    <dbReference type="NCBI Taxonomy" id="52247"/>
    <lineage>
        <taxon>Eukaryota</taxon>
        <taxon>Fungi</taxon>
        <taxon>Dikarya</taxon>
        <taxon>Ascomycota</taxon>
        <taxon>Saccharomycotina</taxon>
        <taxon>Pichiomycetes</taxon>
        <taxon>Pichiales</taxon>
        <taxon>Pichiaceae</taxon>
        <taxon>Pichia</taxon>
    </lineage>
</organism>
<dbReference type="EMBL" id="SELW01000349">
    <property type="protein sequence ID" value="TID29027.1"/>
    <property type="molecule type" value="Genomic_DNA"/>
</dbReference>
<keyword evidence="3" id="KW-0540">Nuclease</keyword>
<dbReference type="GO" id="GO:0006281">
    <property type="term" value="P:DNA repair"/>
    <property type="evidence" value="ECO:0007669"/>
    <property type="project" value="UniProtKB-KW"/>
</dbReference>
<dbReference type="InterPro" id="IPR029060">
    <property type="entry name" value="PIN-like_dom_sf"/>
</dbReference>
<dbReference type="Pfam" id="PF00867">
    <property type="entry name" value="XPG_I"/>
    <property type="match status" value="1"/>
</dbReference>
<keyword evidence="7" id="KW-0460">Magnesium</keyword>
<dbReference type="Gene3D" id="1.10.150.20">
    <property type="entry name" value="5' to 3' exonuclease, C-terminal subdomain"/>
    <property type="match status" value="1"/>
</dbReference>
<dbReference type="PANTHER" id="PTHR11081">
    <property type="entry name" value="FLAP ENDONUCLEASE FAMILY MEMBER"/>
    <property type="match status" value="1"/>
</dbReference>
<dbReference type="SMART" id="SM00485">
    <property type="entry name" value="XPGN"/>
    <property type="match status" value="1"/>
</dbReference>
<comment type="subcellular location">
    <subcellularLocation>
        <location evidence="2">Nucleus</location>
    </subcellularLocation>
</comment>
<evidence type="ECO:0000256" key="9">
    <source>
        <dbReference type="ARBA" id="ARBA00023242"/>
    </source>
</evidence>
<dbReference type="SUPFAM" id="SSF88723">
    <property type="entry name" value="PIN domain-like"/>
    <property type="match status" value="1"/>
</dbReference>
<evidence type="ECO:0000259" key="12">
    <source>
        <dbReference type="SMART" id="SM00485"/>
    </source>
</evidence>
<evidence type="ECO:0000256" key="5">
    <source>
        <dbReference type="ARBA" id="ARBA00022763"/>
    </source>
</evidence>
<dbReference type="PROSITE" id="PS00841">
    <property type="entry name" value="XPG_1"/>
    <property type="match status" value="1"/>
</dbReference>
<feature type="region of interest" description="Disordered" evidence="10">
    <location>
        <begin position="494"/>
        <end position="526"/>
    </location>
</feature>
<dbReference type="InterPro" id="IPR006085">
    <property type="entry name" value="XPG_DNA_repair_N"/>
</dbReference>
<dbReference type="GO" id="GO:0008409">
    <property type="term" value="F:5'-3' exonuclease activity"/>
    <property type="evidence" value="ECO:0007669"/>
    <property type="project" value="UniProtKB-ARBA"/>
</dbReference>
<proteinExistence type="predicted"/>
<comment type="cofactor">
    <cofactor evidence="1">
        <name>Mg(2+)</name>
        <dbReference type="ChEBI" id="CHEBI:18420"/>
    </cofactor>
</comment>
<keyword evidence="9" id="KW-0539">Nucleus</keyword>
<feature type="region of interest" description="Disordered" evidence="10">
    <location>
        <begin position="711"/>
        <end position="740"/>
    </location>
</feature>
<accession>A0A4T0X3I2</accession>
<dbReference type="InterPro" id="IPR006086">
    <property type="entry name" value="XPG-I_dom"/>
</dbReference>
<dbReference type="GO" id="GO:0005634">
    <property type="term" value="C:nucleus"/>
    <property type="evidence" value="ECO:0007669"/>
    <property type="project" value="UniProtKB-SubCell"/>
</dbReference>
<evidence type="ECO:0000256" key="2">
    <source>
        <dbReference type="ARBA" id="ARBA00004123"/>
    </source>
</evidence>
<keyword evidence="5" id="KW-0227">DNA damage</keyword>
<evidence type="ECO:0000256" key="3">
    <source>
        <dbReference type="ARBA" id="ARBA00022722"/>
    </source>
</evidence>
<dbReference type="InterPro" id="IPR044752">
    <property type="entry name" value="PIN-like_EXO1"/>
</dbReference>
<dbReference type="SUPFAM" id="SSF47807">
    <property type="entry name" value="5' to 3' exonuclease, C-terminal subdomain"/>
    <property type="match status" value="1"/>
</dbReference>
<sequence length="740" mass="83654">MGVSGLLPALKSIQSETTLEKYRGKCLAIDTYAWLHKASFCCAEDLVLERPTKAYISYFKKKLDMLRYFQITPYFVFDGDYLPSKAGTEKEREKRRDEYKQLAAEAKRNGNAKLAFNYYQKACDISPEMAKSLINELKVQRIKYVVAPYEADSQMVFLEKLGLVDGIISEDSDLLVFGSQVLITKLKETGSCIEIRRDNLKNCKGSHISSFNDEQLLLMATISGCDYTKGIPGIGIQKAIQLIKTYKTIDRILMSIRVEGKSIPIDFENEFKRAKIAFRHQVVFNPIDEKPQHLNALTEQIINTYSKEFIQSSTGFILDTEIHKKIATGELDPFTKKVLVTWEHKINPNLAMRSASMPLIAATKNVSSLPLRTRNHTEIPIKHTSTSEVLSKKRKSTIAINQFAQFVQKKKEKTNQLSPVSKRQRLLNSEIDGQPTISKFFSNKNCDEIPLPIKKLDVDIKPTEFTASSSDVEDITEDDINEVNEKLSQSIKLKNSTMVGQDSDIELSDDDDNENDDNENGVERPVMTDDFDHSKLVSTSESDFEENINSSEISESTITFGDRTINRNTPFTLMRADSSISVSTEPGDMNTDCFLDEDSSLKDNTQYNIDTSEGNNLIDKSNLLAEIYSFNPTGSHCSTLSMDKENNLQSKRSQFSPDKWMSNLQRNSTTQTLNPLMNPVRNNHGKVHRPSPLQQRVPLQDVKVNVNVNRKMSNSNHSKTNAGNTSGRLSSLSTFRYQSE</sequence>
<evidence type="ECO:0000256" key="10">
    <source>
        <dbReference type="SAM" id="MobiDB-lite"/>
    </source>
</evidence>
<evidence type="ECO:0000256" key="1">
    <source>
        <dbReference type="ARBA" id="ARBA00001946"/>
    </source>
</evidence>
<dbReference type="STRING" id="52247.A0A4T0X3I2"/>
<dbReference type="Gene3D" id="3.40.50.1010">
    <property type="entry name" value="5'-nuclease"/>
    <property type="match status" value="1"/>
</dbReference>
<gene>
    <name evidence="13" type="ORF">CANINC_002175</name>
</gene>
<dbReference type="PANTHER" id="PTHR11081:SF65">
    <property type="entry name" value="DNA DAMAGE-INDUCIBLE PROTEIN DIN7-RELATED"/>
    <property type="match status" value="1"/>
</dbReference>
<dbReference type="InterPro" id="IPR008918">
    <property type="entry name" value="HhH2"/>
</dbReference>
<evidence type="ECO:0000313" key="13">
    <source>
        <dbReference type="EMBL" id="TID29027.1"/>
    </source>
</evidence>
<dbReference type="GO" id="GO:0003677">
    <property type="term" value="F:DNA binding"/>
    <property type="evidence" value="ECO:0007669"/>
    <property type="project" value="InterPro"/>
</dbReference>
<feature type="domain" description="XPG N-terminal" evidence="12">
    <location>
        <begin position="1"/>
        <end position="99"/>
    </location>
</feature>
<reference evidence="13 14" key="1">
    <citation type="journal article" date="2019" name="Front. Genet.">
        <title>Whole-Genome Sequencing of the Opportunistic Yeast Pathogen Candida inconspicua Uncovers Its Hybrid Origin.</title>
        <authorList>
            <person name="Mixao V."/>
            <person name="Hansen A.P."/>
            <person name="Saus E."/>
            <person name="Boekhout T."/>
            <person name="Lass-Florl C."/>
            <person name="Gabaldon T."/>
        </authorList>
    </citation>
    <scope>NUCLEOTIDE SEQUENCE [LARGE SCALE GENOMIC DNA]</scope>
    <source>
        <strain evidence="13 14">CBS 180</strain>
    </source>
</reference>
<evidence type="ECO:0000256" key="4">
    <source>
        <dbReference type="ARBA" id="ARBA00022723"/>
    </source>
</evidence>
<dbReference type="InterPro" id="IPR019974">
    <property type="entry name" value="XPG_CS"/>
</dbReference>
<evidence type="ECO:0000256" key="6">
    <source>
        <dbReference type="ARBA" id="ARBA00022801"/>
    </source>
</evidence>
<dbReference type="InterPro" id="IPR006084">
    <property type="entry name" value="XPG/Rad2"/>
</dbReference>
<dbReference type="FunFam" id="3.40.50.1010:FF:000002">
    <property type="entry name" value="Exonuclease 1, putative"/>
    <property type="match status" value="1"/>
</dbReference>
<feature type="compositionally biased region" description="Acidic residues" evidence="10">
    <location>
        <begin position="503"/>
        <end position="520"/>
    </location>
</feature>
<dbReference type="AlphaFoldDB" id="A0A4T0X3I2"/>
<keyword evidence="6" id="KW-0378">Hydrolase</keyword>
<dbReference type="CDD" id="cd09857">
    <property type="entry name" value="PIN_EXO1"/>
    <property type="match status" value="1"/>
</dbReference>
<keyword evidence="4" id="KW-0479">Metal-binding</keyword>
<dbReference type="SMART" id="SM00484">
    <property type="entry name" value="XPGI"/>
    <property type="match status" value="1"/>
</dbReference>
<evidence type="ECO:0000256" key="8">
    <source>
        <dbReference type="ARBA" id="ARBA00023204"/>
    </source>
</evidence>
<dbReference type="PRINTS" id="PR00853">
    <property type="entry name" value="XPGRADSUPER"/>
</dbReference>
<dbReference type="GO" id="GO:0046872">
    <property type="term" value="F:metal ion binding"/>
    <property type="evidence" value="ECO:0007669"/>
    <property type="project" value="UniProtKB-KW"/>
</dbReference>